<evidence type="ECO:0000256" key="3">
    <source>
        <dbReference type="ARBA" id="ARBA00004370"/>
    </source>
</evidence>
<name>A0A9D6QMA7_UNCEI</name>
<dbReference type="InterPro" id="IPR049398">
    <property type="entry name" value="ETF-QO/FixC_UQ-bd"/>
</dbReference>
<feature type="non-terminal residue" evidence="18">
    <location>
        <position position="1"/>
    </location>
</feature>
<dbReference type="PANTHER" id="PTHR10617:SF107">
    <property type="entry name" value="ELECTRON TRANSFER FLAVOPROTEIN-UBIQUINONE OXIDOREDUCTASE, MITOCHONDRIAL"/>
    <property type="match status" value="1"/>
</dbReference>
<dbReference type="PANTHER" id="PTHR10617">
    <property type="entry name" value="ELECTRON TRANSFER FLAVOPROTEIN-UBIQUINONE OXIDOREDUCTASE"/>
    <property type="match status" value="1"/>
</dbReference>
<dbReference type="PROSITE" id="PS51379">
    <property type="entry name" value="4FE4S_FER_2"/>
    <property type="match status" value="1"/>
</dbReference>
<dbReference type="Pfam" id="PF21162">
    <property type="entry name" value="ETFQO_UQ-bd"/>
    <property type="match status" value="1"/>
</dbReference>
<dbReference type="Proteomes" id="UP000807850">
    <property type="component" value="Unassembled WGS sequence"/>
</dbReference>
<dbReference type="Gene3D" id="3.30.9.90">
    <property type="match status" value="1"/>
</dbReference>
<evidence type="ECO:0000256" key="14">
    <source>
        <dbReference type="ARBA" id="ARBA00023136"/>
    </source>
</evidence>
<reference evidence="18" key="1">
    <citation type="submission" date="2020-07" db="EMBL/GenBank/DDBJ databases">
        <title>Huge and variable diversity of episymbiotic CPR bacteria and DPANN archaea in groundwater ecosystems.</title>
        <authorList>
            <person name="He C.Y."/>
            <person name="Keren R."/>
            <person name="Whittaker M."/>
            <person name="Farag I.F."/>
            <person name="Doudna J."/>
            <person name="Cate J.H.D."/>
            <person name="Banfield J.F."/>
        </authorList>
    </citation>
    <scope>NUCLEOTIDE SEQUENCE</scope>
    <source>
        <strain evidence="18">NC_groundwater_928_Pr1_S-0.2um_72_17</strain>
    </source>
</reference>
<keyword evidence="13 15" id="KW-0830">Ubiquinone</keyword>
<keyword evidence="14" id="KW-0472">Membrane</keyword>
<keyword evidence="9 15" id="KW-0249">Electron transport</keyword>
<dbReference type="EMBL" id="JACQAY010000146">
    <property type="protein sequence ID" value="MBI3539558.1"/>
    <property type="molecule type" value="Genomic_DNA"/>
</dbReference>
<evidence type="ECO:0000256" key="6">
    <source>
        <dbReference type="ARBA" id="ARBA00022723"/>
    </source>
</evidence>
<evidence type="ECO:0000256" key="1">
    <source>
        <dbReference type="ARBA" id="ARBA00001974"/>
    </source>
</evidence>
<dbReference type="GO" id="GO:0046872">
    <property type="term" value="F:metal ion binding"/>
    <property type="evidence" value="ECO:0007669"/>
    <property type="project" value="UniProtKB-KW"/>
</dbReference>
<sequence>GAKAIGEVSIAVLEKAARVGGHGISGAVLDPRALAELIPDFRAQGCPIESEVTRDDVYFLTRGGHLRLPIVPPMLQNHGNLILSLGNLVGWLAGIAEAKGVFVLTETPAAEPLLDERRVVGVRTGDKGLDRRGEKKPSYQPGADCRAKATVLCEGPRGTIAKQLEHQLGLTTGRNAQVYSTGVKELWDVPAGRAHRGRVIHTMGFPLPNETFGGGFIYGMTDSLWSVGFVTGLDAHDPRNDPHGNLQRFKTHPLVASLLQGGKAVAYGAKAIPEGGWWAMPELAADGVLLCGDSGGFLNGARLKGIHLAMKSGMLAAETLFECLKAGDFSAARLAGYPGRVAASWAAAELRSVRNFHQGFEHGLFAGMLGTAVGIATGGRDLFLRDRVRNVPGYARMRKLGGASGAAANGGSHAPAPASNSVSGRFDGTRTLDKLADVYLSGTRHDEDQPVHLHVHDTSVCATRCRTEFGNPCQHFCPAKVYEMVPDPEHGPEAIKLHINASNCVHCKTCDIADPYQIITWVTPEGGGGPDYQRL</sequence>
<evidence type="ECO:0000256" key="5">
    <source>
        <dbReference type="ARBA" id="ARBA00022630"/>
    </source>
</evidence>
<dbReference type="GO" id="GO:0004174">
    <property type="term" value="F:electron-transferring-flavoprotein dehydrogenase activity"/>
    <property type="evidence" value="ECO:0007669"/>
    <property type="project" value="UniProtKB-UniRule"/>
</dbReference>
<keyword evidence="12 15" id="KW-0411">Iron-sulfur</keyword>
<evidence type="ECO:0000256" key="11">
    <source>
        <dbReference type="ARBA" id="ARBA00023004"/>
    </source>
</evidence>
<dbReference type="SUPFAM" id="SSF51905">
    <property type="entry name" value="FAD/NAD(P)-binding domain"/>
    <property type="match status" value="1"/>
</dbReference>
<evidence type="ECO:0000259" key="17">
    <source>
        <dbReference type="PROSITE" id="PS51379"/>
    </source>
</evidence>
<evidence type="ECO:0000256" key="7">
    <source>
        <dbReference type="ARBA" id="ARBA00022827"/>
    </source>
</evidence>
<dbReference type="Gene3D" id="3.30.70.20">
    <property type="match status" value="1"/>
</dbReference>
<evidence type="ECO:0000256" key="2">
    <source>
        <dbReference type="ARBA" id="ARBA00002819"/>
    </source>
</evidence>
<dbReference type="InterPro" id="IPR040156">
    <property type="entry name" value="ETF-QO"/>
</dbReference>
<evidence type="ECO:0000256" key="12">
    <source>
        <dbReference type="ARBA" id="ARBA00023014"/>
    </source>
</evidence>
<dbReference type="GO" id="GO:0016020">
    <property type="term" value="C:membrane"/>
    <property type="evidence" value="ECO:0007669"/>
    <property type="project" value="UniProtKB-SubCell"/>
</dbReference>
<comment type="subcellular location">
    <subcellularLocation>
        <location evidence="3">Membrane</location>
    </subcellularLocation>
</comment>
<keyword evidence="4 15" id="KW-0813">Transport</keyword>
<evidence type="ECO:0000256" key="10">
    <source>
        <dbReference type="ARBA" id="ARBA00023002"/>
    </source>
</evidence>
<dbReference type="InterPro" id="IPR036188">
    <property type="entry name" value="FAD/NAD-bd_sf"/>
</dbReference>
<keyword evidence="6 15" id="KW-0479">Metal-binding</keyword>
<dbReference type="InterPro" id="IPR007859">
    <property type="entry name" value="ETF-QO/FixX_C"/>
</dbReference>
<keyword evidence="8" id="KW-0809">Transit peptide</keyword>
<organism evidence="18 19">
    <name type="scientific">Eiseniibacteriota bacterium</name>
    <dbReference type="NCBI Taxonomy" id="2212470"/>
    <lineage>
        <taxon>Bacteria</taxon>
        <taxon>Candidatus Eiseniibacteriota</taxon>
    </lineage>
</organism>
<proteinExistence type="predicted"/>
<dbReference type="Gene3D" id="3.50.50.60">
    <property type="entry name" value="FAD/NAD(P)-binding domain"/>
    <property type="match status" value="1"/>
</dbReference>
<comment type="function">
    <text evidence="2 15">Accepts electrons from ETF and reduces ubiquinone.</text>
</comment>
<gene>
    <name evidence="18" type="ORF">HY076_04740</name>
</gene>
<evidence type="ECO:0000313" key="18">
    <source>
        <dbReference type="EMBL" id="MBI3539558.1"/>
    </source>
</evidence>
<evidence type="ECO:0000256" key="9">
    <source>
        <dbReference type="ARBA" id="ARBA00022982"/>
    </source>
</evidence>
<evidence type="ECO:0000256" key="16">
    <source>
        <dbReference type="SAM" id="MobiDB-lite"/>
    </source>
</evidence>
<accession>A0A9D6QMA7</accession>
<evidence type="ECO:0000256" key="8">
    <source>
        <dbReference type="ARBA" id="ARBA00022946"/>
    </source>
</evidence>
<feature type="domain" description="4Fe-4S ferredoxin-type" evidence="17">
    <location>
        <begin position="495"/>
        <end position="524"/>
    </location>
</feature>
<comment type="cofactor">
    <cofactor evidence="1 15">
        <name>FAD</name>
        <dbReference type="ChEBI" id="CHEBI:57692"/>
    </cofactor>
</comment>
<keyword evidence="7 15" id="KW-0274">FAD</keyword>
<keyword evidence="11 15" id="KW-0408">Iron</keyword>
<dbReference type="Pfam" id="PF05187">
    <property type="entry name" value="Fer4_ETF_QO"/>
    <property type="match status" value="1"/>
</dbReference>
<keyword evidence="10 15" id="KW-0560">Oxidoreductase</keyword>
<evidence type="ECO:0000256" key="4">
    <source>
        <dbReference type="ARBA" id="ARBA00022448"/>
    </source>
</evidence>
<dbReference type="GO" id="GO:0051539">
    <property type="term" value="F:4 iron, 4 sulfur cluster binding"/>
    <property type="evidence" value="ECO:0007669"/>
    <property type="project" value="UniProtKB-UniRule"/>
</dbReference>
<dbReference type="SUPFAM" id="SSF54862">
    <property type="entry name" value="4Fe-4S ferredoxins"/>
    <property type="match status" value="1"/>
</dbReference>
<evidence type="ECO:0000256" key="15">
    <source>
        <dbReference type="RuleBase" id="RU366068"/>
    </source>
</evidence>
<comment type="catalytic activity">
    <reaction evidence="15">
        <text>a ubiquinone + reduced [electron-transfer flavoprotein] = a ubiquinol + oxidized [electron-transfer flavoprotein] + H(+)</text>
        <dbReference type="Rhea" id="RHEA:24052"/>
        <dbReference type="Rhea" id="RHEA-COMP:9565"/>
        <dbReference type="Rhea" id="RHEA-COMP:9566"/>
        <dbReference type="Rhea" id="RHEA-COMP:10685"/>
        <dbReference type="Rhea" id="RHEA-COMP:10686"/>
        <dbReference type="ChEBI" id="CHEBI:15378"/>
        <dbReference type="ChEBI" id="CHEBI:16389"/>
        <dbReference type="ChEBI" id="CHEBI:17976"/>
        <dbReference type="ChEBI" id="CHEBI:57692"/>
        <dbReference type="ChEBI" id="CHEBI:58307"/>
        <dbReference type="EC" id="1.5.5.1"/>
    </reaction>
</comment>
<protein>
    <recommendedName>
        <fullName evidence="15">Electron transfer flavoprotein-ubiquinone oxidoreductase</fullName>
        <shortName evidence="15">ETF-QO</shortName>
        <ecNumber evidence="15">1.5.5.1</ecNumber>
    </recommendedName>
</protein>
<evidence type="ECO:0000313" key="19">
    <source>
        <dbReference type="Proteomes" id="UP000807850"/>
    </source>
</evidence>
<evidence type="ECO:0000256" key="13">
    <source>
        <dbReference type="ARBA" id="ARBA00023075"/>
    </source>
</evidence>
<feature type="region of interest" description="Disordered" evidence="16">
    <location>
        <begin position="405"/>
        <end position="425"/>
    </location>
</feature>
<feature type="compositionally biased region" description="Low complexity" evidence="16">
    <location>
        <begin position="405"/>
        <end position="419"/>
    </location>
</feature>
<dbReference type="EC" id="1.5.5.1" evidence="15"/>
<dbReference type="InterPro" id="IPR017896">
    <property type="entry name" value="4Fe4S_Fe-S-bd"/>
</dbReference>
<comment type="caution">
    <text evidence="18">The sequence shown here is derived from an EMBL/GenBank/DDBJ whole genome shotgun (WGS) entry which is preliminary data.</text>
</comment>
<dbReference type="SUPFAM" id="SSF54373">
    <property type="entry name" value="FAD-linked reductases, C-terminal domain"/>
    <property type="match status" value="1"/>
</dbReference>
<dbReference type="AlphaFoldDB" id="A0A9D6QMA7"/>
<comment type="cofactor">
    <cofactor evidence="15">
        <name>[4Fe-4S] cluster</name>
        <dbReference type="ChEBI" id="CHEBI:49883"/>
    </cofactor>
    <text evidence="15">Binds 1 [4Fe-4S] cluster.</text>
</comment>
<dbReference type="FunFam" id="3.30.70.20:FF:000015">
    <property type="entry name" value="Electron transfer flavoprotein-ubiquinone oxidoreductase"/>
    <property type="match status" value="1"/>
</dbReference>
<keyword evidence="5 15" id="KW-0285">Flavoprotein</keyword>